<dbReference type="Proteomes" id="UP001529510">
    <property type="component" value="Unassembled WGS sequence"/>
</dbReference>
<dbReference type="InterPro" id="IPR002110">
    <property type="entry name" value="Ankyrin_rpt"/>
</dbReference>
<dbReference type="PROSITE" id="PS50297">
    <property type="entry name" value="ANK_REP_REGION"/>
    <property type="match status" value="1"/>
</dbReference>
<organism evidence="2 3">
    <name type="scientific">Cirrhinus mrigala</name>
    <name type="common">Mrigala</name>
    <dbReference type="NCBI Taxonomy" id="683832"/>
    <lineage>
        <taxon>Eukaryota</taxon>
        <taxon>Metazoa</taxon>
        <taxon>Chordata</taxon>
        <taxon>Craniata</taxon>
        <taxon>Vertebrata</taxon>
        <taxon>Euteleostomi</taxon>
        <taxon>Actinopterygii</taxon>
        <taxon>Neopterygii</taxon>
        <taxon>Teleostei</taxon>
        <taxon>Ostariophysi</taxon>
        <taxon>Cypriniformes</taxon>
        <taxon>Cyprinidae</taxon>
        <taxon>Labeoninae</taxon>
        <taxon>Labeonini</taxon>
        <taxon>Cirrhinus</taxon>
    </lineage>
</organism>
<dbReference type="Gene3D" id="1.25.40.20">
    <property type="entry name" value="Ankyrin repeat-containing domain"/>
    <property type="match status" value="1"/>
</dbReference>
<name>A0ABD0P903_CIRMR</name>
<reference evidence="2 3" key="1">
    <citation type="submission" date="2024-05" db="EMBL/GenBank/DDBJ databases">
        <title>Genome sequencing and assembly of Indian major carp, Cirrhinus mrigala (Hamilton, 1822).</title>
        <authorList>
            <person name="Mohindra V."/>
            <person name="Chowdhury L.M."/>
            <person name="Lal K."/>
            <person name="Jena J.K."/>
        </authorList>
    </citation>
    <scope>NUCLEOTIDE SEQUENCE [LARGE SCALE GENOMIC DNA]</scope>
    <source>
        <strain evidence="2">CM1030</strain>
        <tissue evidence="2">Blood</tissue>
    </source>
</reference>
<dbReference type="PANTHER" id="PTHR24183">
    <property type="entry name" value="FIBRONECTIN TYPE 3 AND ANKYRIN REPEAT DOMAINS PROTEIN 1"/>
    <property type="match status" value="1"/>
</dbReference>
<dbReference type="SUPFAM" id="SSF48403">
    <property type="entry name" value="Ankyrin repeat"/>
    <property type="match status" value="1"/>
</dbReference>
<dbReference type="PROSITE" id="PS50088">
    <property type="entry name" value="ANK_REPEAT"/>
    <property type="match status" value="1"/>
</dbReference>
<dbReference type="EMBL" id="JAMKFB020000017">
    <property type="protein sequence ID" value="KAL0170262.1"/>
    <property type="molecule type" value="Genomic_DNA"/>
</dbReference>
<gene>
    <name evidence="2" type="ORF">M9458_034858</name>
</gene>
<evidence type="ECO:0000313" key="2">
    <source>
        <dbReference type="EMBL" id="KAL0170262.1"/>
    </source>
</evidence>
<dbReference type="Pfam" id="PF12796">
    <property type="entry name" value="Ank_2"/>
    <property type="match status" value="1"/>
</dbReference>
<keyword evidence="3" id="KW-1185">Reference proteome</keyword>
<evidence type="ECO:0000256" key="1">
    <source>
        <dbReference type="PROSITE-ProRule" id="PRU00023"/>
    </source>
</evidence>
<feature type="non-terminal residue" evidence="2">
    <location>
        <position position="54"/>
    </location>
</feature>
<dbReference type="PANTHER" id="PTHR24183:SF1">
    <property type="entry name" value="FIBRONECTIN TYPE 3 AND ANKYRIN REPEAT DOMAINS PROTEIN 1"/>
    <property type="match status" value="1"/>
</dbReference>
<sequence length="54" mass="6044">MHACYAGRLDTVKYLRNCGSTWQSRDTDGCTPLHWAVDGGHLPVITYMIQDGCE</sequence>
<protein>
    <recommendedName>
        <fullName evidence="4">Inversin</fullName>
    </recommendedName>
</protein>
<dbReference type="AlphaFoldDB" id="A0ABD0P903"/>
<feature type="repeat" description="ANK" evidence="1">
    <location>
        <begin position="28"/>
        <end position="54"/>
    </location>
</feature>
<evidence type="ECO:0000313" key="3">
    <source>
        <dbReference type="Proteomes" id="UP001529510"/>
    </source>
</evidence>
<proteinExistence type="predicted"/>
<comment type="caution">
    <text evidence="2">The sequence shown here is derived from an EMBL/GenBank/DDBJ whole genome shotgun (WGS) entry which is preliminary data.</text>
</comment>
<evidence type="ECO:0008006" key="4">
    <source>
        <dbReference type="Google" id="ProtNLM"/>
    </source>
</evidence>
<dbReference type="InterPro" id="IPR036770">
    <property type="entry name" value="Ankyrin_rpt-contain_sf"/>
</dbReference>
<keyword evidence="1" id="KW-0040">ANK repeat</keyword>
<accession>A0ABD0P903</accession>